<feature type="transmembrane region" description="Helical" evidence="1">
    <location>
        <begin position="81"/>
        <end position="102"/>
    </location>
</feature>
<name>A0ABQ0XUS4_9STAP</name>
<dbReference type="Pfam" id="PF01569">
    <property type="entry name" value="PAP2"/>
    <property type="match status" value="1"/>
</dbReference>
<gene>
    <name evidence="3" type="ORF">SAR03_13330</name>
</gene>
<feature type="transmembrane region" description="Helical" evidence="1">
    <location>
        <begin position="142"/>
        <end position="160"/>
    </location>
</feature>
<feature type="transmembrane region" description="Helical" evidence="1">
    <location>
        <begin position="50"/>
        <end position="74"/>
    </location>
</feature>
<sequence>MKNFYSMLSLCALLILLLMCIITGVSDMIDRYAHQLALHLLPNPFFKQGLSILSDILAPVHCLILVLLILTGLYFYRRKTFWLYGFWCFSVFLIGTVMKYAIARPRPSVAFDGYSFPSMHVLSVSILVSLIILITHHKGVKVIGIVLVCAMILSRVYVNAHYLTDTVGSLLVIAIMLISLAMTETEEYRHEYNQEK</sequence>
<dbReference type="Proteomes" id="UP000321598">
    <property type="component" value="Unassembled WGS sequence"/>
</dbReference>
<keyword evidence="1" id="KW-0812">Transmembrane</keyword>
<dbReference type="RefSeq" id="WP_238541763.1">
    <property type="nucleotide sequence ID" value="NZ_JAVTDE010000494.1"/>
</dbReference>
<dbReference type="SUPFAM" id="SSF48317">
    <property type="entry name" value="Acid phosphatase/Vanadium-dependent haloperoxidase"/>
    <property type="match status" value="1"/>
</dbReference>
<dbReference type="InterPro" id="IPR000326">
    <property type="entry name" value="PAP2/HPO"/>
</dbReference>
<evidence type="ECO:0000313" key="3">
    <source>
        <dbReference type="EMBL" id="GEQ00296.1"/>
    </source>
</evidence>
<evidence type="ECO:0000313" key="4">
    <source>
        <dbReference type="Proteomes" id="UP000321598"/>
    </source>
</evidence>
<reference evidence="3 4" key="1">
    <citation type="submission" date="2019-07" db="EMBL/GenBank/DDBJ databases">
        <title>Whole genome shotgun sequence of Staphylococcus arlettae NBRC 109765.</title>
        <authorList>
            <person name="Hosoyama A."/>
            <person name="Uohara A."/>
            <person name="Ohji S."/>
            <person name="Ichikawa N."/>
        </authorList>
    </citation>
    <scope>NUCLEOTIDE SEQUENCE [LARGE SCALE GENOMIC DNA]</scope>
    <source>
        <strain evidence="3 4">NBRC 109765</strain>
    </source>
</reference>
<accession>A0ABQ0XUS4</accession>
<dbReference type="Gene3D" id="1.20.144.10">
    <property type="entry name" value="Phosphatidic acid phosphatase type 2/haloperoxidase"/>
    <property type="match status" value="2"/>
</dbReference>
<keyword evidence="1" id="KW-0472">Membrane</keyword>
<evidence type="ECO:0000256" key="1">
    <source>
        <dbReference type="SAM" id="Phobius"/>
    </source>
</evidence>
<keyword evidence="1" id="KW-1133">Transmembrane helix</keyword>
<comment type="caution">
    <text evidence="3">The sequence shown here is derived from an EMBL/GenBank/DDBJ whole genome shotgun (WGS) entry which is preliminary data.</text>
</comment>
<feature type="transmembrane region" description="Helical" evidence="1">
    <location>
        <begin position="114"/>
        <end position="135"/>
    </location>
</feature>
<protein>
    <submittedName>
        <fullName evidence="3">PAP2 family phosphoesterase</fullName>
    </submittedName>
</protein>
<evidence type="ECO:0000259" key="2">
    <source>
        <dbReference type="SMART" id="SM00014"/>
    </source>
</evidence>
<dbReference type="EMBL" id="BKAV01000010">
    <property type="protein sequence ID" value="GEQ00296.1"/>
    <property type="molecule type" value="Genomic_DNA"/>
</dbReference>
<feature type="domain" description="Phosphatidic acid phosphatase type 2/haloperoxidase" evidence="2">
    <location>
        <begin position="81"/>
        <end position="180"/>
    </location>
</feature>
<proteinExistence type="predicted"/>
<organism evidence="3 4">
    <name type="scientific">Staphylococcus arlettae</name>
    <dbReference type="NCBI Taxonomy" id="29378"/>
    <lineage>
        <taxon>Bacteria</taxon>
        <taxon>Bacillati</taxon>
        <taxon>Bacillota</taxon>
        <taxon>Bacilli</taxon>
        <taxon>Bacillales</taxon>
        <taxon>Staphylococcaceae</taxon>
        <taxon>Staphylococcus</taxon>
    </lineage>
</organism>
<keyword evidence="4" id="KW-1185">Reference proteome</keyword>
<dbReference type="InterPro" id="IPR036938">
    <property type="entry name" value="PAP2/HPO_sf"/>
</dbReference>
<dbReference type="SMART" id="SM00014">
    <property type="entry name" value="acidPPc"/>
    <property type="match status" value="1"/>
</dbReference>
<feature type="transmembrane region" description="Helical" evidence="1">
    <location>
        <begin position="166"/>
        <end position="183"/>
    </location>
</feature>